<name>A0A7W7AJS7_9SPHN</name>
<protein>
    <submittedName>
        <fullName evidence="2">Thiamine-phosphate pyrophosphorylase</fullName>
        <ecNumber evidence="2">2.5.1.3</ecNumber>
    </submittedName>
</protein>
<dbReference type="InterPro" id="IPR013785">
    <property type="entry name" value="Aldolase_TIM"/>
</dbReference>
<dbReference type="InterPro" id="IPR022998">
    <property type="entry name" value="ThiamineP_synth_TenI"/>
</dbReference>
<dbReference type="Gene3D" id="3.20.20.70">
    <property type="entry name" value="Aldolase class I"/>
    <property type="match status" value="1"/>
</dbReference>
<dbReference type="GO" id="GO:0009228">
    <property type="term" value="P:thiamine biosynthetic process"/>
    <property type="evidence" value="ECO:0007669"/>
    <property type="project" value="UniProtKB-KW"/>
</dbReference>
<organism evidence="2 3">
    <name type="scientific">Sphingomonas abaci</name>
    <dbReference type="NCBI Taxonomy" id="237611"/>
    <lineage>
        <taxon>Bacteria</taxon>
        <taxon>Pseudomonadati</taxon>
        <taxon>Pseudomonadota</taxon>
        <taxon>Alphaproteobacteria</taxon>
        <taxon>Sphingomonadales</taxon>
        <taxon>Sphingomonadaceae</taxon>
        <taxon>Sphingomonas</taxon>
    </lineage>
</organism>
<dbReference type="EC" id="2.5.1.3" evidence="2"/>
<accession>A0A7W7AJS7</accession>
<evidence type="ECO:0000259" key="1">
    <source>
        <dbReference type="Pfam" id="PF02581"/>
    </source>
</evidence>
<keyword evidence="3" id="KW-1185">Reference proteome</keyword>
<dbReference type="InterPro" id="IPR036206">
    <property type="entry name" value="ThiamineP_synth_sf"/>
</dbReference>
<comment type="caution">
    <text evidence="2">The sequence shown here is derived from an EMBL/GenBank/DDBJ whole genome shotgun (WGS) entry which is preliminary data.</text>
</comment>
<dbReference type="EMBL" id="JACHNY010000004">
    <property type="protein sequence ID" value="MBB4618338.1"/>
    <property type="molecule type" value="Genomic_DNA"/>
</dbReference>
<dbReference type="AlphaFoldDB" id="A0A7W7AJS7"/>
<keyword evidence="2" id="KW-0808">Transferase</keyword>
<evidence type="ECO:0000313" key="2">
    <source>
        <dbReference type="EMBL" id="MBB4618338.1"/>
    </source>
</evidence>
<dbReference type="RefSeq" id="WP_184114989.1">
    <property type="nucleotide sequence ID" value="NZ_JACHNY010000004.1"/>
</dbReference>
<reference evidence="2 3" key="1">
    <citation type="submission" date="2020-08" db="EMBL/GenBank/DDBJ databases">
        <title>Genomic Encyclopedia of Type Strains, Phase IV (KMG-IV): sequencing the most valuable type-strain genomes for metagenomic binning, comparative biology and taxonomic classification.</title>
        <authorList>
            <person name="Goeker M."/>
        </authorList>
    </citation>
    <scope>NUCLEOTIDE SEQUENCE [LARGE SCALE GENOMIC DNA]</scope>
    <source>
        <strain evidence="2 3">DSM 15867</strain>
    </source>
</reference>
<dbReference type="GO" id="GO:0004789">
    <property type="term" value="F:thiamine-phosphate diphosphorylase activity"/>
    <property type="evidence" value="ECO:0007669"/>
    <property type="project" value="UniProtKB-EC"/>
</dbReference>
<evidence type="ECO:0000313" key="3">
    <source>
        <dbReference type="Proteomes" id="UP000574769"/>
    </source>
</evidence>
<proteinExistence type="predicted"/>
<dbReference type="Proteomes" id="UP000574769">
    <property type="component" value="Unassembled WGS sequence"/>
</dbReference>
<dbReference type="Pfam" id="PF02581">
    <property type="entry name" value="TMP-TENI"/>
    <property type="match status" value="1"/>
</dbReference>
<feature type="domain" description="Thiamine phosphate synthase/TenI" evidence="1">
    <location>
        <begin position="78"/>
        <end position="151"/>
    </location>
</feature>
<sequence length="164" mass="17791">MTDERVGDRLWPMLRRLPPGSGVIFRHHATPPAERRALFARVRRIARARRLMLLAARPPLPGAAGLHGRVRGATSWPAHDRREAVAGRRAGAALLLASPVFPTRSHPGAEALGPMRAARIDCGAGMIALGGMTERRWRRVRALGFAGWAGIDGWDRPAGQGPRA</sequence>
<gene>
    <name evidence="2" type="ORF">GGQ96_002474</name>
</gene>
<dbReference type="SUPFAM" id="SSF51391">
    <property type="entry name" value="Thiamin phosphate synthase"/>
    <property type="match status" value="1"/>
</dbReference>